<dbReference type="CDD" id="cd00085">
    <property type="entry name" value="HNHc"/>
    <property type="match status" value="1"/>
</dbReference>
<gene>
    <name evidence="1" type="ORF">CLV92_11812</name>
</gene>
<comment type="caution">
    <text evidence="1">The sequence shown here is derived from an EMBL/GenBank/DDBJ whole genome shotgun (WGS) entry which is preliminary data.</text>
</comment>
<sequence length="259" mass="26526">MTTGVRVRGLDVVGAAAVAGACASLLAGCSGEPEPLPGVQPPATPEVRVLEIPAPTRTVVEEPVVARPAAADGTVLPDLALTPGAVFPDVTREDVCADRYTAGVHNLRYSDKADALVAYGVALRDREGYTIDHLVPVSLGGTNAPGNLWPQPRDGQFAAAHKDQLERQLHALVCAGSVPLAEAQQALVADWRAAVDRYSSAAPPPGAGAGIPAPPPPPGGVDVGLPCPAIGVLAKAGEGGPKLVCTESPSKELTWQKRY</sequence>
<protein>
    <recommendedName>
        <fullName evidence="3">HNH endonuclease</fullName>
    </recommendedName>
</protein>
<name>A0A2S6ICS4_9ACTN</name>
<keyword evidence="2" id="KW-1185">Reference proteome</keyword>
<proteinExistence type="predicted"/>
<dbReference type="InterPro" id="IPR003615">
    <property type="entry name" value="HNH_nuc"/>
</dbReference>
<evidence type="ECO:0008006" key="3">
    <source>
        <dbReference type="Google" id="ProtNLM"/>
    </source>
</evidence>
<evidence type="ECO:0000313" key="1">
    <source>
        <dbReference type="EMBL" id="PPK91973.1"/>
    </source>
</evidence>
<dbReference type="EMBL" id="PTJD01000018">
    <property type="protein sequence ID" value="PPK91973.1"/>
    <property type="molecule type" value="Genomic_DNA"/>
</dbReference>
<accession>A0A2S6ICS4</accession>
<evidence type="ECO:0000313" key="2">
    <source>
        <dbReference type="Proteomes" id="UP000239485"/>
    </source>
</evidence>
<dbReference type="Proteomes" id="UP000239485">
    <property type="component" value="Unassembled WGS sequence"/>
</dbReference>
<dbReference type="AlphaFoldDB" id="A0A2S6ICS4"/>
<dbReference type="PROSITE" id="PS51257">
    <property type="entry name" value="PROKAR_LIPOPROTEIN"/>
    <property type="match status" value="1"/>
</dbReference>
<organism evidence="1 2">
    <name type="scientific">Kineococcus xinjiangensis</name>
    <dbReference type="NCBI Taxonomy" id="512762"/>
    <lineage>
        <taxon>Bacteria</taxon>
        <taxon>Bacillati</taxon>
        <taxon>Actinomycetota</taxon>
        <taxon>Actinomycetes</taxon>
        <taxon>Kineosporiales</taxon>
        <taxon>Kineosporiaceae</taxon>
        <taxon>Kineococcus</taxon>
    </lineage>
</organism>
<reference evidence="1 2" key="1">
    <citation type="submission" date="2018-02" db="EMBL/GenBank/DDBJ databases">
        <title>Genomic Encyclopedia of Archaeal and Bacterial Type Strains, Phase II (KMG-II): from individual species to whole genera.</title>
        <authorList>
            <person name="Goeker M."/>
        </authorList>
    </citation>
    <scope>NUCLEOTIDE SEQUENCE [LARGE SCALE GENOMIC DNA]</scope>
    <source>
        <strain evidence="1 2">DSM 22857</strain>
    </source>
</reference>